<gene>
    <name evidence="3" type="ORF">TSOC_008548</name>
</gene>
<keyword evidence="1" id="KW-0175">Coiled coil</keyword>
<sequence>MNFGAPRPSGPMGPREPMPMPMDGPPQRPSGAPPPCPRCELVKSQCTKTVLNYQKSHRKKMEALRTELKSSRQQVERLQGQLRAYKSAARLLPGVAAVLVGGWLLWRRLRGSPGCGSKPSAAPAPAAEPELAQAQAQAQAPEAPEVQGAPQ</sequence>
<evidence type="ECO:0000256" key="1">
    <source>
        <dbReference type="SAM" id="Coils"/>
    </source>
</evidence>
<dbReference type="OrthoDB" id="543030at2759"/>
<dbReference type="EMBL" id="PGGS01000323">
    <property type="protein sequence ID" value="PNH05212.1"/>
    <property type="molecule type" value="Genomic_DNA"/>
</dbReference>
<proteinExistence type="predicted"/>
<name>A0A2J7ZY76_9CHLO</name>
<protein>
    <submittedName>
        <fullName evidence="3">Uncharacterized protein</fullName>
    </submittedName>
</protein>
<accession>A0A2J7ZY76</accession>
<evidence type="ECO:0000313" key="4">
    <source>
        <dbReference type="Proteomes" id="UP000236333"/>
    </source>
</evidence>
<reference evidence="3 4" key="1">
    <citation type="journal article" date="2017" name="Mol. Biol. Evol.">
        <title>The 4-celled Tetrabaena socialis nuclear genome reveals the essential components for genetic control of cell number at the origin of multicellularity in the volvocine lineage.</title>
        <authorList>
            <person name="Featherston J."/>
            <person name="Arakaki Y."/>
            <person name="Hanschen E.R."/>
            <person name="Ferris P.J."/>
            <person name="Michod R.E."/>
            <person name="Olson B.J.S.C."/>
            <person name="Nozaki H."/>
            <person name="Durand P.M."/>
        </authorList>
    </citation>
    <scope>NUCLEOTIDE SEQUENCE [LARGE SCALE GENOMIC DNA]</scope>
    <source>
        <strain evidence="3 4">NIES-571</strain>
    </source>
</reference>
<feature type="coiled-coil region" evidence="1">
    <location>
        <begin position="54"/>
        <end position="88"/>
    </location>
</feature>
<feature type="region of interest" description="Disordered" evidence="2">
    <location>
        <begin position="1"/>
        <end position="37"/>
    </location>
</feature>
<feature type="compositionally biased region" description="Pro residues" evidence="2">
    <location>
        <begin position="8"/>
        <end position="37"/>
    </location>
</feature>
<organism evidence="3 4">
    <name type="scientific">Tetrabaena socialis</name>
    <dbReference type="NCBI Taxonomy" id="47790"/>
    <lineage>
        <taxon>Eukaryota</taxon>
        <taxon>Viridiplantae</taxon>
        <taxon>Chlorophyta</taxon>
        <taxon>core chlorophytes</taxon>
        <taxon>Chlorophyceae</taxon>
        <taxon>CS clade</taxon>
        <taxon>Chlamydomonadales</taxon>
        <taxon>Tetrabaenaceae</taxon>
        <taxon>Tetrabaena</taxon>
    </lineage>
</organism>
<dbReference type="Proteomes" id="UP000236333">
    <property type="component" value="Unassembled WGS sequence"/>
</dbReference>
<comment type="caution">
    <text evidence="3">The sequence shown here is derived from an EMBL/GenBank/DDBJ whole genome shotgun (WGS) entry which is preliminary data.</text>
</comment>
<keyword evidence="4" id="KW-1185">Reference proteome</keyword>
<feature type="region of interest" description="Disordered" evidence="2">
    <location>
        <begin position="112"/>
        <end position="151"/>
    </location>
</feature>
<evidence type="ECO:0000313" key="3">
    <source>
        <dbReference type="EMBL" id="PNH05212.1"/>
    </source>
</evidence>
<feature type="compositionally biased region" description="Low complexity" evidence="2">
    <location>
        <begin position="121"/>
        <end position="151"/>
    </location>
</feature>
<dbReference type="AlphaFoldDB" id="A0A2J7ZY76"/>
<evidence type="ECO:0000256" key="2">
    <source>
        <dbReference type="SAM" id="MobiDB-lite"/>
    </source>
</evidence>